<comment type="caution">
    <text evidence="2">The sequence shown here is derived from an EMBL/GenBank/DDBJ whole genome shotgun (WGS) entry which is preliminary data.</text>
</comment>
<dbReference type="Proteomes" id="UP000230750">
    <property type="component" value="Unassembled WGS sequence"/>
</dbReference>
<keyword evidence="3" id="KW-1185">Reference proteome</keyword>
<evidence type="ECO:0000256" key="1">
    <source>
        <dbReference type="SAM" id="MobiDB-lite"/>
    </source>
</evidence>
<feature type="compositionally biased region" description="Basic and acidic residues" evidence="1">
    <location>
        <begin position="121"/>
        <end position="138"/>
    </location>
</feature>
<evidence type="ECO:0000313" key="3">
    <source>
        <dbReference type="Proteomes" id="UP000230750"/>
    </source>
</evidence>
<proteinExistence type="predicted"/>
<evidence type="ECO:0000313" key="2">
    <source>
        <dbReference type="EMBL" id="PIK56318.1"/>
    </source>
</evidence>
<name>A0A2G8L7S2_STIJA</name>
<sequence>MRPRKFTNPYWLKIIRETFLLSSEMVRVYIRPQFEICFLTALVLSTTVPHLLLAWPEVVTKEEHVSVQTETEVEDNMADELAYVHDRMGELRRGMSGADSGYIEGDKRWSSSEASNEDEEARQLAERASQQKEHRQQRGDWQQKIIDSRSYQPSESITFIDAPSTAAGMEERTSENEPTPVQSPTVTPRPTPITTPTSDVDPFTKVNTNTEELMRQKTNYEDQKRRAREERLRKEMEEAKSPQRVSPHRGEVSPRRGDLSP</sequence>
<gene>
    <name evidence="2" type="ORF">BSL78_06761</name>
</gene>
<organism evidence="2 3">
    <name type="scientific">Stichopus japonicus</name>
    <name type="common">Sea cucumber</name>
    <dbReference type="NCBI Taxonomy" id="307972"/>
    <lineage>
        <taxon>Eukaryota</taxon>
        <taxon>Metazoa</taxon>
        <taxon>Echinodermata</taxon>
        <taxon>Eleutherozoa</taxon>
        <taxon>Echinozoa</taxon>
        <taxon>Holothuroidea</taxon>
        <taxon>Aspidochirotacea</taxon>
        <taxon>Aspidochirotida</taxon>
        <taxon>Stichopodidae</taxon>
        <taxon>Apostichopus</taxon>
    </lineage>
</organism>
<dbReference type="AlphaFoldDB" id="A0A2G8L7S2"/>
<accession>A0A2G8L7S2</accession>
<feature type="compositionally biased region" description="Basic and acidic residues" evidence="1">
    <location>
        <begin position="248"/>
        <end position="261"/>
    </location>
</feature>
<dbReference type="EMBL" id="MRZV01000179">
    <property type="protein sequence ID" value="PIK56318.1"/>
    <property type="molecule type" value="Genomic_DNA"/>
</dbReference>
<feature type="compositionally biased region" description="Basic and acidic residues" evidence="1">
    <location>
        <begin position="212"/>
        <end position="241"/>
    </location>
</feature>
<feature type="region of interest" description="Disordered" evidence="1">
    <location>
        <begin position="94"/>
        <end position="261"/>
    </location>
</feature>
<reference evidence="2 3" key="1">
    <citation type="journal article" date="2017" name="PLoS Biol.">
        <title>The sea cucumber genome provides insights into morphological evolution and visceral regeneration.</title>
        <authorList>
            <person name="Zhang X."/>
            <person name="Sun L."/>
            <person name="Yuan J."/>
            <person name="Sun Y."/>
            <person name="Gao Y."/>
            <person name="Zhang L."/>
            <person name="Li S."/>
            <person name="Dai H."/>
            <person name="Hamel J.F."/>
            <person name="Liu C."/>
            <person name="Yu Y."/>
            <person name="Liu S."/>
            <person name="Lin W."/>
            <person name="Guo K."/>
            <person name="Jin S."/>
            <person name="Xu P."/>
            <person name="Storey K.B."/>
            <person name="Huan P."/>
            <person name="Zhang T."/>
            <person name="Zhou Y."/>
            <person name="Zhang J."/>
            <person name="Lin C."/>
            <person name="Li X."/>
            <person name="Xing L."/>
            <person name="Huo D."/>
            <person name="Sun M."/>
            <person name="Wang L."/>
            <person name="Mercier A."/>
            <person name="Li F."/>
            <person name="Yang H."/>
            <person name="Xiang J."/>
        </authorList>
    </citation>
    <scope>NUCLEOTIDE SEQUENCE [LARGE SCALE GENOMIC DNA]</scope>
    <source>
        <strain evidence="2">Shaxun</strain>
        <tissue evidence="2">Muscle</tissue>
    </source>
</reference>
<protein>
    <submittedName>
        <fullName evidence="2">Uncharacterized protein</fullName>
    </submittedName>
</protein>